<feature type="region of interest" description="Disordered" evidence="1">
    <location>
        <begin position="1"/>
        <end position="60"/>
    </location>
</feature>
<dbReference type="PANTHER" id="PTHR22529">
    <property type="entry name" value="EPITHELIAL-STROMAL INTERACTION PROTEIN 1"/>
    <property type="match status" value="1"/>
</dbReference>
<feature type="compositionally biased region" description="Basic and acidic residues" evidence="1">
    <location>
        <begin position="87"/>
        <end position="97"/>
    </location>
</feature>
<name>A0A6P8IKQ9_ACTTE</name>
<evidence type="ECO:0000313" key="3">
    <source>
        <dbReference type="RefSeq" id="XP_031567374.1"/>
    </source>
</evidence>
<keyword evidence="2" id="KW-1185">Reference proteome</keyword>
<dbReference type="OrthoDB" id="6004675at2759"/>
<feature type="compositionally biased region" description="Polar residues" evidence="1">
    <location>
        <begin position="11"/>
        <end position="28"/>
    </location>
</feature>
<evidence type="ECO:0000313" key="2">
    <source>
        <dbReference type="Proteomes" id="UP000515163"/>
    </source>
</evidence>
<dbReference type="PANTHER" id="PTHR22529:SF1">
    <property type="entry name" value="EPITHELIAL-STROMAL INTERACTION PROTEIN 1"/>
    <property type="match status" value="1"/>
</dbReference>
<proteinExistence type="predicted"/>
<dbReference type="InterPro" id="IPR026185">
    <property type="entry name" value="EPSTI1"/>
</dbReference>
<organism evidence="2 3">
    <name type="scientific">Actinia tenebrosa</name>
    <name type="common">Australian red waratah sea anemone</name>
    <dbReference type="NCBI Taxonomy" id="6105"/>
    <lineage>
        <taxon>Eukaryota</taxon>
        <taxon>Metazoa</taxon>
        <taxon>Cnidaria</taxon>
        <taxon>Anthozoa</taxon>
        <taxon>Hexacorallia</taxon>
        <taxon>Actiniaria</taxon>
        <taxon>Actiniidae</taxon>
        <taxon>Actinia</taxon>
    </lineage>
</organism>
<evidence type="ECO:0000256" key="1">
    <source>
        <dbReference type="SAM" id="MobiDB-lite"/>
    </source>
</evidence>
<dbReference type="AlphaFoldDB" id="A0A6P8IKQ9"/>
<reference evidence="3" key="1">
    <citation type="submission" date="2025-08" db="UniProtKB">
        <authorList>
            <consortium name="RefSeq"/>
        </authorList>
    </citation>
    <scope>IDENTIFICATION</scope>
    <source>
        <tissue evidence="3">Tentacle</tissue>
    </source>
</reference>
<gene>
    <name evidence="3" type="primary">LOC116302277</name>
</gene>
<protein>
    <submittedName>
        <fullName evidence="3">Uncharacterized protein LOC116302277</fullName>
    </submittedName>
</protein>
<dbReference type="InParanoid" id="A0A6P8IKQ9"/>
<dbReference type="KEGG" id="aten:116302277"/>
<feature type="region of interest" description="Disordered" evidence="1">
    <location>
        <begin position="83"/>
        <end position="112"/>
    </location>
</feature>
<dbReference type="RefSeq" id="XP_031567374.1">
    <property type="nucleotide sequence ID" value="XM_031711514.1"/>
</dbReference>
<dbReference type="Proteomes" id="UP000515163">
    <property type="component" value="Unplaced"/>
</dbReference>
<dbReference type="GeneID" id="116302277"/>
<sequence>MSRSYAVKGSYASQSGARPRRTVNNDGMLQQERAEFSGDQQDESTQEAQANPPANERYQRREAYTVIAPKEDKRQHLLRIQKEEEETARRRKEEKAKKAIRITPRPVGGPKISQREFIEHQQKAADKSPTARAIEMRV</sequence>
<accession>A0A6P8IKQ9</accession>